<proteinExistence type="inferred from homology"/>
<dbReference type="InterPro" id="IPR011067">
    <property type="entry name" value="Plasmid_toxin/cell-grow_inhib"/>
</dbReference>
<reference evidence="3 6" key="3">
    <citation type="submission" date="2016-10" db="EMBL/GenBank/DDBJ databases">
        <title>Genome sequence of Nocardia seriolae strain EM150506, isolated from Anguila japonica.</title>
        <authorList>
            <person name="Han H.-J."/>
        </authorList>
    </citation>
    <scope>NUCLEOTIDE SEQUENCE [LARGE SCALE GENOMIC DNA]</scope>
    <source>
        <strain evidence="3 6">EM150506</strain>
    </source>
</reference>
<dbReference type="Proteomes" id="UP000180166">
    <property type="component" value="Chromosome"/>
</dbReference>
<dbReference type="SUPFAM" id="SSF50118">
    <property type="entry name" value="Cell growth inhibitor/plasmid maintenance toxic component"/>
    <property type="match status" value="1"/>
</dbReference>
<organism evidence="3 6">
    <name type="scientific">Nocardia seriolae</name>
    <dbReference type="NCBI Taxonomy" id="37332"/>
    <lineage>
        <taxon>Bacteria</taxon>
        <taxon>Bacillati</taxon>
        <taxon>Actinomycetota</taxon>
        <taxon>Actinomycetes</taxon>
        <taxon>Mycobacteriales</taxon>
        <taxon>Nocardiaceae</taxon>
        <taxon>Nocardia</taxon>
    </lineage>
</organism>
<dbReference type="Proteomes" id="UP000037179">
    <property type="component" value="Unassembled WGS sequence"/>
</dbReference>
<evidence type="ECO:0000313" key="3">
    <source>
        <dbReference type="EMBL" id="APA96545.1"/>
    </source>
</evidence>
<gene>
    <name evidence="3" type="primary">mazF</name>
    <name evidence="3" type="ORF">NS506_02481</name>
    <name evidence="4" type="ORF">NSK11_contig00031-0043</name>
</gene>
<dbReference type="GO" id="GO:0006402">
    <property type="term" value="P:mRNA catabolic process"/>
    <property type="evidence" value="ECO:0007669"/>
    <property type="project" value="TreeGrafter"/>
</dbReference>
<dbReference type="EMBL" id="BBYQ01000031">
    <property type="protein sequence ID" value="GAP28278.1"/>
    <property type="molecule type" value="Genomic_DNA"/>
</dbReference>
<evidence type="ECO:0000313" key="5">
    <source>
        <dbReference type="Proteomes" id="UP000037179"/>
    </source>
</evidence>
<evidence type="ECO:0000313" key="6">
    <source>
        <dbReference type="Proteomes" id="UP000180166"/>
    </source>
</evidence>
<keyword evidence="2" id="KW-1277">Toxin-antitoxin system</keyword>
<dbReference type="GO" id="GO:0016075">
    <property type="term" value="P:rRNA catabolic process"/>
    <property type="evidence" value="ECO:0007669"/>
    <property type="project" value="TreeGrafter"/>
</dbReference>
<evidence type="ECO:0000313" key="4">
    <source>
        <dbReference type="EMBL" id="GAP28278.1"/>
    </source>
</evidence>
<name>A0A0B8NDS4_9NOCA</name>
<dbReference type="OrthoDB" id="5419693at2"/>
<dbReference type="GO" id="GO:0003677">
    <property type="term" value="F:DNA binding"/>
    <property type="evidence" value="ECO:0007669"/>
    <property type="project" value="InterPro"/>
</dbReference>
<dbReference type="EMBL" id="CP017839">
    <property type="protein sequence ID" value="APA96545.1"/>
    <property type="molecule type" value="Genomic_DNA"/>
</dbReference>
<comment type="similarity">
    <text evidence="1">Belongs to the PemK/MazF family.</text>
</comment>
<sequence>MRPIHIAELGAKPRPVLVLTRDIARTVLNTVTVAPITSIVRGIPTEVRLDSTNGLDHDCVALLDKITTIPSAALGRRVGHLHPGQEQHLTDAVRAAFELK</sequence>
<dbReference type="GO" id="GO:0004521">
    <property type="term" value="F:RNA endonuclease activity"/>
    <property type="evidence" value="ECO:0007669"/>
    <property type="project" value="TreeGrafter"/>
</dbReference>
<dbReference type="PANTHER" id="PTHR33988:SF2">
    <property type="entry name" value="ENDORIBONUCLEASE MAZF"/>
    <property type="match status" value="1"/>
</dbReference>
<dbReference type="AlphaFoldDB" id="A0A0B8NDS4"/>
<dbReference type="GO" id="GO:0016787">
    <property type="term" value="F:hydrolase activity"/>
    <property type="evidence" value="ECO:0007669"/>
    <property type="project" value="UniProtKB-KW"/>
</dbReference>
<dbReference type="EC" id="3.1.-.-" evidence="3"/>
<protein>
    <submittedName>
        <fullName evidence="3">Endoribonuclease MazF3</fullName>
        <ecNumber evidence="3">3.1.-.-</ecNumber>
    </submittedName>
    <submittedName>
        <fullName evidence="4">mRNA interferase MazF3</fullName>
    </submittedName>
</protein>
<dbReference type="Gene3D" id="2.30.30.110">
    <property type="match status" value="1"/>
</dbReference>
<dbReference type="PANTHER" id="PTHR33988">
    <property type="entry name" value="ENDORIBONUCLEASE MAZF-RELATED"/>
    <property type="match status" value="1"/>
</dbReference>
<accession>A0A0B8NDS4</accession>
<dbReference type="RefSeq" id="WP_033087380.1">
    <property type="nucleotide sequence ID" value="NZ_AP017900.1"/>
</dbReference>
<reference evidence="5" key="1">
    <citation type="submission" date="2015-07" db="EMBL/GenBank/DDBJ databases">
        <title>Nocardia seriolae U-1 whole genome shotgun sequence.</title>
        <authorList>
            <person name="Imajoh M."/>
            <person name="Fukumoto Y."/>
            <person name="Sukeda M."/>
            <person name="Yamane J."/>
            <person name="Yamasaki K."/>
            <person name="Shimizu M."/>
            <person name="Ohnishi K."/>
            <person name="Oshima S."/>
        </authorList>
    </citation>
    <scope>NUCLEOTIDE SEQUENCE [LARGE SCALE GENOMIC DNA]</scope>
    <source>
        <strain evidence="5">U-1</strain>
    </source>
</reference>
<keyword evidence="5" id="KW-1185">Reference proteome</keyword>
<reference evidence="4 5" key="2">
    <citation type="journal article" date="2016" name="Genome Announc.">
        <title>Draft Genome Sequence of Erythromycin- and Oxytetracycline-Sensitive Nocardia seriolae Strain U-1 (NBRC 110359).</title>
        <authorList>
            <person name="Imajoh M."/>
            <person name="Sukeda M."/>
            <person name="Shimizu M."/>
            <person name="Yamane J."/>
            <person name="Ohnishi K."/>
            <person name="Oshima S."/>
        </authorList>
    </citation>
    <scope>NUCLEOTIDE SEQUENCE [LARGE SCALE GENOMIC DNA]</scope>
    <source>
        <strain evidence="4 5">U-1</strain>
    </source>
</reference>
<dbReference type="GeneID" id="93373223"/>
<keyword evidence="3" id="KW-0378">Hydrolase</keyword>
<evidence type="ECO:0000256" key="2">
    <source>
        <dbReference type="ARBA" id="ARBA00022649"/>
    </source>
</evidence>
<dbReference type="KEGG" id="nsr:NS506_02481"/>
<evidence type="ECO:0000256" key="1">
    <source>
        <dbReference type="ARBA" id="ARBA00007521"/>
    </source>
</evidence>
<dbReference type="Pfam" id="PF02452">
    <property type="entry name" value="PemK_toxin"/>
    <property type="match status" value="1"/>
</dbReference>
<dbReference type="InterPro" id="IPR003477">
    <property type="entry name" value="PemK-like"/>
</dbReference>